<name>A0A835I2I9_9MAGN</name>
<dbReference type="GO" id="GO:0030244">
    <property type="term" value="P:cellulose biosynthetic process"/>
    <property type="evidence" value="ECO:0007669"/>
    <property type="project" value="InterPro"/>
</dbReference>
<evidence type="ECO:0000256" key="8">
    <source>
        <dbReference type="PIRSR" id="PIRSR605150-1"/>
    </source>
</evidence>
<keyword evidence="5 11" id="KW-1133">Transmembrane helix</keyword>
<accession>A0A835I2I9</accession>
<keyword evidence="2" id="KW-0328">Glycosyltransferase</keyword>
<evidence type="ECO:0000256" key="7">
    <source>
        <dbReference type="ARBA" id="ARBA00023316"/>
    </source>
</evidence>
<keyword evidence="13" id="KW-1185">Reference proteome</keyword>
<evidence type="ECO:0008006" key="14">
    <source>
        <dbReference type="Google" id="ProtNLM"/>
    </source>
</evidence>
<evidence type="ECO:0000256" key="9">
    <source>
        <dbReference type="PIRSR" id="PIRSR605150-2"/>
    </source>
</evidence>
<keyword evidence="6 11" id="KW-0472">Membrane</keyword>
<dbReference type="InterPro" id="IPR005150">
    <property type="entry name" value="Cellulose_synth"/>
</dbReference>
<dbReference type="SUPFAM" id="SSF53448">
    <property type="entry name" value="Nucleotide-diphospho-sugar transferases"/>
    <property type="match status" value="1"/>
</dbReference>
<evidence type="ECO:0000256" key="11">
    <source>
        <dbReference type="SAM" id="Phobius"/>
    </source>
</evidence>
<keyword evidence="7" id="KW-0961">Cell wall biogenesis/degradation</keyword>
<feature type="binding site" evidence="10">
    <location>
        <position position="293"/>
    </location>
    <ligand>
        <name>Mn(2+)</name>
        <dbReference type="ChEBI" id="CHEBI:29035"/>
    </ligand>
</feature>
<feature type="transmembrane region" description="Helical" evidence="11">
    <location>
        <begin position="649"/>
        <end position="672"/>
    </location>
</feature>
<evidence type="ECO:0000313" key="12">
    <source>
        <dbReference type="EMBL" id="KAF9608912.1"/>
    </source>
</evidence>
<dbReference type="Gene3D" id="3.90.550.10">
    <property type="entry name" value="Spore Coat Polysaccharide Biosynthesis Protein SpsA, Chain A"/>
    <property type="match status" value="2"/>
</dbReference>
<gene>
    <name evidence="12" type="ORF">IFM89_012080</name>
</gene>
<comment type="subcellular location">
    <subcellularLocation>
        <location evidence="1">Endomembrane system</location>
        <topology evidence="1">Multi-pass membrane protein</topology>
    </subcellularLocation>
</comment>
<dbReference type="FunFam" id="3.90.550.10:FF:000194">
    <property type="entry name" value="Cellulose synthase-like protein G2 isoform A"/>
    <property type="match status" value="1"/>
</dbReference>
<dbReference type="Proteomes" id="UP000631114">
    <property type="component" value="Unassembled WGS sequence"/>
</dbReference>
<feature type="active site" evidence="8">
    <location>
        <position position="138"/>
    </location>
</feature>
<evidence type="ECO:0000256" key="2">
    <source>
        <dbReference type="ARBA" id="ARBA00022676"/>
    </source>
</evidence>
<sequence>METQLHVSQVQQPRATINRVHTLIHSTALLALFYYRFSSLLYQHINGCIPICLWLLISFSELLHSFLWVLGQASRWRPVSRKVFPERLPHDRELPPIDVFICTADPKKEPTTGVMNTVISAMCLDYPPEKLFVYVSDDGGAPITLYGMKEAYSFAKTWIPFCKKYGITTRAPEAYFSELNSEDKNGLSLSSEFIKDRNKMEQRYQEFTNRVEIKRRVDASLSSGGKDRPAVIEVIRDEDMAKVKENKANMPLLIYVSREKRSTHPHHFKAGALNALLRVSGVISNSPYILALDCDMYCSDPTTARQAMCFHMDPHISPSLAFVQFPQKFHNVSKNDIYNDLLRKGFEVMWYGVDGINGPYLSGTGFYMKREAFYRSPTQKDLSHTATTEYAGRSKQFIASLRPDYKYKAIENHENALDRLQQEAKLLASCTYEQQTQWGEQIGFIYHSVVEDYLTGLILQWKGWISVYCHSSKPSFLGSVTTNLNDTLIQTTRWNSGLLDVGFSRFCPLTYGSSTISFLQRMCYASFAYQPLSALPILCYAIIPQLCLLNGISLYPKVSDPWFAVFTIVYASWHFQHMLEVLATGGSLRLWWNHLRILMIKSVTAYFMGCLDILMKRFGMKEVNFETTSKVVVEEQVKRYQMDIFDFQAATGLLLPLATITVLNIASLVLGLRRAILETTYDTMFGQIFLSFFVVTLSYPIIEGMIIRTDKGRIPISVTILSATLFVTIISYGIFF</sequence>
<keyword evidence="4 11" id="KW-0812">Transmembrane</keyword>
<comment type="caution">
    <text evidence="12">The sequence shown here is derived from an EMBL/GenBank/DDBJ whole genome shotgun (WGS) entry which is preliminary data.</text>
</comment>
<dbReference type="EMBL" id="JADFTS010000004">
    <property type="protein sequence ID" value="KAF9608912.1"/>
    <property type="molecule type" value="Genomic_DNA"/>
</dbReference>
<evidence type="ECO:0000256" key="5">
    <source>
        <dbReference type="ARBA" id="ARBA00022989"/>
    </source>
</evidence>
<dbReference type="GO" id="GO:0016020">
    <property type="term" value="C:membrane"/>
    <property type="evidence" value="ECO:0007669"/>
    <property type="project" value="InterPro"/>
</dbReference>
<dbReference type="InterPro" id="IPR029044">
    <property type="entry name" value="Nucleotide-diphossugar_trans"/>
</dbReference>
<evidence type="ECO:0000256" key="6">
    <source>
        <dbReference type="ARBA" id="ARBA00023136"/>
    </source>
</evidence>
<evidence type="ECO:0000313" key="13">
    <source>
        <dbReference type="Proteomes" id="UP000631114"/>
    </source>
</evidence>
<keyword evidence="3" id="KW-0808">Transferase</keyword>
<evidence type="ECO:0000256" key="10">
    <source>
        <dbReference type="PIRSR" id="PIRSR605150-3"/>
    </source>
</evidence>
<dbReference type="GO" id="GO:0016760">
    <property type="term" value="F:cellulose synthase (UDP-forming) activity"/>
    <property type="evidence" value="ECO:0007669"/>
    <property type="project" value="InterPro"/>
</dbReference>
<dbReference type="GO" id="GO:0012505">
    <property type="term" value="C:endomembrane system"/>
    <property type="evidence" value="ECO:0007669"/>
    <property type="project" value="UniProtKB-SubCell"/>
</dbReference>
<proteinExistence type="predicted"/>
<organism evidence="12 13">
    <name type="scientific">Coptis chinensis</name>
    <dbReference type="NCBI Taxonomy" id="261450"/>
    <lineage>
        <taxon>Eukaryota</taxon>
        <taxon>Viridiplantae</taxon>
        <taxon>Streptophyta</taxon>
        <taxon>Embryophyta</taxon>
        <taxon>Tracheophyta</taxon>
        <taxon>Spermatophyta</taxon>
        <taxon>Magnoliopsida</taxon>
        <taxon>Ranunculales</taxon>
        <taxon>Ranunculaceae</taxon>
        <taxon>Coptidoideae</taxon>
        <taxon>Coptis</taxon>
    </lineage>
</organism>
<feature type="binding site" evidence="9">
    <location>
        <position position="138"/>
    </location>
    <ligand>
        <name>UDP-alpha-D-glucose</name>
        <dbReference type="ChEBI" id="CHEBI:58885"/>
    </ligand>
</feature>
<feature type="transmembrane region" description="Helical" evidence="11">
    <location>
        <begin position="714"/>
        <end position="735"/>
    </location>
</feature>
<feature type="binding site" evidence="9">
    <location>
        <position position="109"/>
    </location>
    <ligand>
        <name>UDP-alpha-D-glucose</name>
        <dbReference type="ChEBI" id="CHEBI:58885"/>
    </ligand>
</feature>
<dbReference type="GO" id="GO:0071555">
    <property type="term" value="P:cell wall organization"/>
    <property type="evidence" value="ECO:0007669"/>
    <property type="project" value="UniProtKB-KW"/>
</dbReference>
<evidence type="ECO:0000256" key="3">
    <source>
        <dbReference type="ARBA" id="ARBA00022679"/>
    </source>
</evidence>
<dbReference type="Pfam" id="PF03552">
    <property type="entry name" value="Cellulose_synt"/>
    <property type="match status" value="2"/>
</dbReference>
<feature type="active site" evidence="8">
    <location>
        <position position="452"/>
    </location>
</feature>
<protein>
    <recommendedName>
        <fullName evidence="14">Cellulose synthase-like protein G2</fullName>
    </recommendedName>
</protein>
<dbReference type="PANTHER" id="PTHR13301">
    <property type="entry name" value="X-BOX TRANSCRIPTION FACTOR-RELATED"/>
    <property type="match status" value="1"/>
</dbReference>
<evidence type="ECO:0000256" key="4">
    <source>
        <dbReference type="ARBA" id="ARBA00022692"/>
    </source>
</evidence>
<evidence type="ECO:0000256" key="1">
    <source>
        <dbReference type="ARBA" id="ARBA00004127"/>
    </source>
</evidence>
<dbReference type="OrthoDB" id="72851at2759"/>
<feature type="binding site" evidence="10">
    <location>
        <position position="269"/>
    </location>
    <ligand>
        <name>Mn(2+)</name>
        <dbReference type="ChEBI" id="CHEBI:29035"/>
    </ligand>
</feature>
<feature type="transmembrane region" description="Helical" evidence="11">
    <location>
        <begin position="684"/>
        <end position="702"/>
    </location>
</feature>
<reference evidence="12 13" key="1">
    <citation type="submission" date="2020-10" db="EMBL/GenBank/DDBJ databases">
        <title>The Coptis chinensis genome and diversification of protoberbering-type alkaloids.</title>
        <authorList>
            <person name="Wang B."/>
            <person name="Shu S."/>
            <person name="Song C."/>
            <person name="Liu Y."/>
        </authorList>
    </citation>
    <scope>NUCLEOTIDE SEQUENCE [LARGE SCALE GENOMIC DNA]</scope>
    <source>
        <strain evidence="12">HL-2020</strain>
        <tissue evidence="12">Leaf</tissue>
    </source>
</reference>
<feature type="binding site" evidence="9">
    <location>
        <position position="108"/>
    </location>
    <ligand>
        <name>UDP-alpha-D-glucose</name>
        <dbReference type="ChEBI" id="CHEBI:58885"/>
    </ligand>
</feature>
<dbReference type="AlphaFoldDB" id="A0A835I2I9"/>